<keyword evidence="1 3" id="KW-0547">Nucleotide-binding</keyword>
<sequence>MADFYSNVTEESLIYRVSKEGLGFEEGEMPKYFILRLALALALRLKTEPLNSRVWEDKRLGGSRAGGKEYNLEQLTGKSKESDDYDMLHRAMLYWKFREYLSEDFFHNDKAYIDLLTKNIQRGLYEIYHSWKNKDCFYQWCKDKFEFLPTKSSFEELKDSGLAAKDSSLFDKIEAYCKDFAIKILHMGTTQSYRHDICKIEVKDFDKLQAFDQRSKQLSHALGFEVKTSPCAGMPRCFNIIKAREEREWKYPSVSECKNALKGLREHGKLAILAGFDIEAKPFYFDLARAVHLLVAGTTGSGKTILLNNFARCLLLHEDVDVVVIDPKGGIDYNASDIRLIKDSKEAIAFLETLLDEMKKRYESMQENKSIERYKVVIVDELNFLITENKQIGEELAKQALIARQAGIHLILATQNPDAKSLSRNLRTNMPSRIALRVAKAVDSNIILDEPGAEKLTGKGEMLIRLEGLSEVKRVFGLGQQIG</sequence>
<name>D3UIZ1_HELM1</name>
<feature type="coiled-coil region" evidence="4">
    <location>
        <begin position="341"/>
        <end position="368"/>
    </location>
</feature>
<feature type="binding site" evidence="3">
    <location>
        <begin position="297"/>
        <end position="304"/>
    </location>
    <ligand>
        <name>ATP</name>
        <dbReference type="ChEBI" id="CHEBI:30616"/>
    </ligand>
</feature>
<evidence type="ECO:0000256" key="2">
    <source>
        <dbReference type="ARBA" id="ARBA00022840"/>
    </source>
</evidence>
<feature type="domain" description="FtsK" evidence="5">
    <location>
        <begin position="280"/>
        <end position="445"/>
    </location>
</feature>
<dbReference type="RefSeq" id="WP_013023535.1">
    <property type="nucleotide sequence ID" value="NC_013949.1"/>
</dbReference>
<dbReference type="GO" id="GO:0003677">
    <property type="term" value="F:DNA binding"/>
    <property type="evidence" value="ECO:0007669"/>
    <property type="project" value="InterPro"/>
</dbReference>
<evidence type="ECO:0000313" key="6">
    <source>
        <dbReference type="EMBL" id="CBG40466.1"/>
    </source>
</evidence>
<evidence type="ECO:0000259" key="5">
    <source>
        <dbReference type="PROSITE" id="PS50901"/>
    </source>
</evidence>
<dbReference type="PROSITE" id="PS50901">
    <property type="entry name" value="FTSK"/>
    <property type="match status" value="1"/>
</dbReference>
<dbReference type="Proteomes" id="UP000001522">
    <property type="component" value="Chromosome"/>
</dbReference>
<dbReference type="InterPro" id="IPR002543">
    <property type="entry name" value="FtsK_dom"/>
</dbReference>
<dbReference type="Gene3D" id="3.40.50.300">
    <property type="entry name" value="P-loop containing nucleotide triphosphate hydrolases"/>
    <property type="match status" value="1"/>
</dbReference>
<protein>
    <submittedName>
        <fullName evidence="6">Putative cell-division protein</fullName>
    </submittedName>
</protein>
<dbReference type="Pfam" id="PF01580">
    <property type="entry name" value="FtsK_SpoIIIE"/>
    <property type="match status" value="1"/>
</dbReference>
<evidence type="ECO:0000256" key="4">
    <source>
        <dbReference type="SAM" id="Coils"/>
    </source>
</evidence>
<organism evidence="6 7">
    <name type="scientific">Helicobacter mustelae (strain ATCC 43772 / CCUG 25715 / CIP 103759 / LMG 18044 / NCTC 12198 / R85-136P)</name>
    <name type="common">Campylobacter mustelae</name>
    <dbReference type="NCBI Taxonomy" id="679897"/>
    <lineage>
        <taxon>Bacteria</taxon>
        <taxon>Pseudomonadati</taxon>
        <taxon>Campylobacterota</taxon>
        <taxon>Epsilonproteobacteria</taxon>
        <taxon>Campylobacterales</taxon>
        <taxon>Helicobacteraceae</taxon>
        <taxon>Helicobacter</taxon>
    </lineage>
</organism>
<dbReference type="STRING" id="679897.HMU12120"/>
<dbReference type="SUPFAM" id="SSF52540">
    <property type="entry name" value="P-loop containing nucleoside triphosphate hydrolases"/>
    <property type="match status" value="1"/>
</dbReference>
<dbReference type="HOGENOM" id="CLU_533979_0_0_7"/>
<proteinExistence type="predicted"/>
<dbReference type="InterPro" id="IPR050206">
    <property type="entry name" value="FtsK/SpoIIIE/SftA"/>
</dbReference>
<evidence type="ECO:0000256" key="3">
    <source>
        <dbReference type="PROSITE-ProRule" id="PRU00289"/>
    </source>
</evidence>
<dbReference type="EMBL" id="FN555004">
    <property type="protein sequence ID" value="CBG40466.1"/>
    <property type="molecule type" value="Genomic_DNA"/>
</dbReference>
<evidence type="ECO:0000313" key="7">
    <source>
        <dbReference type="Proteomes" id="UP000001522"/>
    </source>
</evidence>
<accession>D3UIZ1</accession>
<dbReference type="SMART" id="SM00382">
    <property type="entry name" value="AAA"/>
    <property type="match status" value="1"/>
</dbReference>
<keyword evidence="7" id="KW-1185">Reference proteome</keyword>
<dbReference type="AlphaFoldDB" id="D3UIZ1"/>
<keyword evidence="2 3" id="KW-0067">ATP-binding</keyword>
<evidence type="ECO:0000256" key="1">
    <source>
        <dbReference type="ARBA" id="ARBA00022741"/>
    </source>
</evidence>
<dbReference type="PANTHER" id="PTHR22683:SF41">
    <property type="entry name" value="DNA TRANSLOCASE FTSK"/>
    <property type="match status" value="1"/>
</dbReference>
<dbReference type="PANTHER" id="PTHR22683">
    <property type="entry name" value="SPORULATION PROTEIN RELATED"/>
    <property type="match status" value="1"/>
</dbReference>
<dbReference type="GO" id="GO:0005524">
    <property type="term" value="F:ATP binding"/>
    <property type="evidence" value="ECO:0007669"/>
    <property type="project" value="UniProtKB-UniRule"/>
</dbReference>
<keyword evidence="4" id="KW-0175">Coiled coil</keyword>
<gene>
    <name evidence="6" type="ordered locus">HMU12120</name>
</gene>
<reference evidence="6 7" key="1">
    <citation type="journal article" date="2010" name="BMC Genomics">
        <title>Comparative genomics and proteomics of Helicobacter mustelae, an ulcerogenic and carcinogenic gastric pathogen.</title>
        <authorList>
            <person name="O'Toole P.W."/>
            <person name="Snelling W.J."/>
            <person name="Canchaya C."/>
            <person name="Forde B.M."/>
            <person name="Hardie K.R."/>
            <person name="Josenhans C."/>
            <person name="Graham R.L.J."/>
            <person name="McMullan G."/>
            <person name="Parkhill J."/>
            <person name="Belda E."/>
            <person name="Bentley S.D."/>
        </authorList>
    </citation>
    <scope>NUCLEOTIDE SEQUENCE [LARGE SCALE GENOMIC DNA]</scope>
    <source>
        <strain evidence="7">ATCC 43772 / LMG 18044 / NCTC 12198 / 12198</strain>
    </source>
</reference>
<dbReference type="CDD" id="cd01127">
    <property type="entry name" value="TrwB_TraG_TraD_VirD4"/>
    <property type="match status" value="1"/>
</dbReference>
<dbReference type="InterPro" id="IPR027417">
    <property type="entry name" value="P-loop_NTPase"/>
</dbReference>
<dbReference type="eggNOG" id="COG1674">
    <property type="taxonomic scope" value="Bacteria"/>
</dbReference>
<dbReference type="InterPro" id="IPR003593">
    <property type="entry name" value="AAA+_ATPase"/>
</dbReference>
<dbReference type="KEGG" id="hms:HMU12120"/>